<evidence type="ECO:0000256" key="2">
    <source>
        <dbReference type="ARBA" id="ARBA00023125"/>
    </source>
</evidence>
<dbReference type="PANTHER" id="PTHR46796:SF7">
    <property type="entry name" value="ARAC FAMILY TRANSCRIPTIONAL REGULATOR"/>
    <property type="match status" value="1"/>
</dbReference>
<organism evidence="6 7">
    <name type="scientific">Microbacterium rhizosphaerae</name>
    <dbReference type="NCBI Taxonomy" id="1678237"/>
    <lineage>
        <taxon>Bacteria</taxon>
        <taxon>Bacillati</taxon>
        <taxon>Actinomycetota</taxon>
        <taxon>Actinomycetes</taxon>
        <taxon>Micrococcales</taxon>
        <taxon>Microbacteriaceae</taxon>
        <taxon>Microbacterium</taxon>
    </lineage>
</organism>
<protein>
    <submittedName>
        <fullName evidence="6">Helix-turn-helix domain-containing protein</fullName>
    </submittedName>
</protein>
<proteinExistence type="predicted"/>
<reference evidence="6 7" key="1">
    <citation type="submission" date="2023-11" db="EMBL/GenBank/DDBJ databases">
        <title>Genome sequence of Microbacterium rhizosphaerae KACC 19337.</title>
        <authorList>
            <person name="Choi H."/>
            <person name="Kim S."/>
            <person name="Kim Y."/>
            <person name="Kwon S.-W."/>
            <person name="Heo J."/>
        </authorList>
    </citation>
    <scope>NUCLEOTIDE SEQUENCE [LARGE SCALE GENOMIC DNA]</scope>
    <source>
        <strain evidence="6 7">KACC 19337</strain>
    </source>
</reference>
<accession>A0ABZ0SS29</accession>
<evidence type="ECO:0000313" key="7">
    <source>
        <dbReference type="Proteomes" id="UP001323798"/>
    </source>
</evidence>
<dbReference type="PROSITE" id="PS00041">
    <property type="entry name" value="HTH_ARAC_FAMILY_1"/>
    <property type="match status" value="1"/>
</dbReference>
<keyword evidence="1" id="KW-0805">Transcription regulation</keyword>
<name>A0ABZ0SS29_9MICO</name>
<dbReference type="PROSITE" id="PS01124">
    <property type="entry name" value="HTH_ARAC_FAMILY_2"/>
    <property type="match status" value="1"/>
</dbReference>
<dbReference type="Pfam" id="PF12833">
    <property type="entry name" value="HTH_18"/>
    <property type="match status" value="1"/>
</dbReference>
<evidence type="ECO:0000256" key="3">
    <source>
        <dbReference type="ARBA" id="ARBA00023159"/>
    </source>
</evidence>
<dbReference type="CDD" id="cd06986">
    <property type="entry name" value="cupin_MmsR-like_N"/>
    <property type="match status" value="1"/>
</dbReference>
<dbReference type="InterPro" id="IPR020449">
    <property type="entry name" value="Tscrpt_reg_AraC-type_HTH"/>
</dbReference>
<dbReference type="SUPFAM" id="SSF51215">
    <property type="entry name" value="Regulatory protein AraC"/>
    <property type="match status" value="1"/>
</dbReference>
<dbReference type="Proteomes" id="UP001323798">
    <property type="component" value="Chromosome"/>
</dbReference>
<evidence type="ECO:0000256" key="1">
    <source>
        <dbReference type="ARBA" id="ARBA00023015"/>
    </source>
</evidence>
<evidence type="ECO:0000256" key="4">
    <source>
        <dbReference type="ARBA" id="ARBA00023163"/>
    </source>
</evidence>
<dbReference type="Gene3D" id="1.10.10.60">
    <property type="entry name" value="Homeodomain-like"/>
    <property type="match status" value="2"/>
</dbReference>
<dbReference type="SUPFAM" id="SSF46689">
    <property type="entry name" value="Homeodomain-like"/>
    <property type="match status" value="2"/>
</dbReference>
<gene>
    <name evidence="6" type="ORF">SM116_01920</name>
</gene>
<dbReference type="InterPro" id="IPR050204">
    <property type="entry name" value="AraC_XylS_family_regulators"/>
</dbReference>
<keyword evidence="4" id="KW-0804">Transcription</keyword>
<sequence>MDETAMDAASSSRMHGFEDQRLCVVPRPHVEAALQRPGTRRLVVTDAGCFPSARGHRRSRPQGSPETIVMLCVAGSGTVDVADETHVLTRWTWTTIPATTPHEYYASEDDPWTIWWLHVRGTAASEVTRPMVGVPQRVSRLRSVDRVLALFDELVALLEGRLSPAHLLAASGVAWNLLARMSADTMLPADGSALERAIRYLEARTDGRIRVAELAAIVGVSPSHLTALFRESTGGGPAAFHASLKMARARTLLDTSSSSISEVARTVGYDDPLYFSRQFRRLHGVSPSEYRAQGKG</sequence>
<dbReference type="InterPro" id="IPR003313">
    <property type="entry name" value="AraC-bd"/>
</dbReference>
<evidence type="ECO:0000259" key="5">
    <source>
        <dbReference type="PROSITE" id="PS01124"/>
    </source>
</evidence>
<keyword evidence="7" id="KW-1185">Reference proteome</keyword>
<keyword evidence="3" id="KW-0010">Activator</keyword>
<dbReference type="PANTHER" id="PTHR46796">
    <property type="entry name" value="HTH-TYPE TRANSCRIPTIONAL ACTIVATOR RHAS-RELATED"/>
    <property type="match status" value="1"/>
</dbReference>
<evidence type="ECO:0000313" key="6">
    <source>
        <dbReference type="EMBL" id="WPR90067.1"/>
    </source>
</evidence>
<dbReference type="Gene3D" id="2.60.120.280">
    <property type="entry name" value="Regulatory protein AraC"/>
    <property type="match status" value="1"/>
</dbReference>
<dbReference type="InterPro" id="IPR018062">
    <property type="entry name" value="HTH_AraC-typ_CS"/>
</dbReference>
<dbReference type="PRINTS" id="PR00032">
    <property type="entry name" value="HTHARAC"/>
</dbReference>
<dbReference type="RefSeq" id="WP_320942780.1">
    <property type="nucleotide sequence ID" value="NZ_BAABEU010000003.1"/>
</dbReference>
<dbReference type="InterPro" id="IPR009057">
    <property type="entry name" value="Homeodomain-like_sf"/>
</dbReference>
<dbReference type="SMART" id="SM00342">
    <property type="entry name" value="HTH_ARAC"/>
    <property type="match status" value="1"/>
</dbReference>
<dbReference type="InterPro" id="IPR018060">
    <property type="entry name" value="HTH_AraC"/>
</dbReference>
<keyword evidence="2" id="KW-0238">DNA-binding</keyword>
<dbReference type="EMBL" id="CP139368">
    <property type="protein sequence ID" value="WPR90067.1"/>
    <property type="molecule type" value="Genomic_DNA"/>
</dbReference>
<dbReference type="InterPro" id="IPR037923">
    <property type="entry name" value="HTH-like"/>
</dbReference>
<feature type="domain" description="HTH araC/xylS-type" evidence="5">
    <location>
        <begin position="195"/>
        <end position="293"/>
    </location>
</feature>
<dbReference type="Pfam" id="PF02311">
    <property type="entry name" value="AraC_binding"/>
    <property type="match status" value="1"/>
</dbReference>